<evidence type="ECO:0000313" key="9">
    <source>
        <dbReference type="Proteomes" id="UP000005096"/>
    </source>
</evidence>
<sequence length="331" mass="37278">MNPLPRWAGLLEEGLPLTRRPFRDLGASLGTGETALLEEVRRFAAEDPRYRGFRAVWSARAFGFAGALCAFLVPRPRVEGIRGTLAGFPGVTHGYLREHRMNLWLTLQAPDERVLREDARRLRSLLGAEEGVVLPARRVFKLRARFAPSGSSVLFREEEEVSPWGEEPSQERRTILVTRSEEGFPLEAEPFDALGEAAGLEGERVLAFFRRSRDRRRLLRVGLTLRHRLLGWRENLLVGWQVPESRLERAGQAASACPGVSHCYARGDAPGWPYNLYAMLHARTEGELRDLLAWLEGRVLPTDRVLLPTREELRKTGGCVGSLLVRRGEGD</sequence>
<proteinExistence type="inferred from homology"/>
<dbReference type="RefSeq" id="WP_006300780.1">
    <property type="nucleotide sequence ID" value="NZ_CM001022.1"/>
</dbReference>
<dbReference type="GO" id="GO:0016829">
    <property type="term" value="F:lyase activity"/>
    <property type="evidence" value="ECO:0007669"/>
    <property type="project" value="UniProtKB-KW"/>
</dbReference>
<comment type="pathway">
    <text evidence="2">Porphyrin-containing compound metabolism.</text>
</comment>
<evidence type="ECO:0000259" key="7">
    <source>
        <dbReference type="Pfam" id="PF22451"/>
    </source>
</evidence>
<comment type="similarity">
    <text evidence="3">Belongs to the Ahb/Nir family.</text>
</comment>
<dbReference type="OrthoDB" id="9806536at2"/>
<dbReference type="eggNOG" id="COG1522">
    <property type="taxonomic scope" value="Bacteria"/>
</dbReference>
<dbReference type="Pfam" id="PF17805">
    <property type="entry name" value="AsnC_trans_reg2"/>
    <property type="match status" value="2"/>
</dbReference>
<dbReference type="Pfam" id="PF22451">
    <property type="entry name" value="NirdL-like_HTH"/>
    <property type="match status" value="1"/>
</dbReference>
<dbReference type="Gene3D" id="1.10.10.2890">
    <property type="match status" value="1"/>
</dbReference>
<keyword evidence="1" id="KW-0456">Lyase</keyword>
<keyword evidence="9" id="KW-1185">Reference proteome</keyword>
<dbReference type="AlphaFoldDB" id="E3CXX0"/>
<dbReference type="Proteomes" id="UP000005096">
    <property type="component" value="Chromosome"/>
</dbReference>
<dbReference type="InterPro" id="IPR050684">
    <property type="entry name" value="HTH-Siroheme_Decarb"/>
</dbReference>
<evidence type="ECO:0000256" key="3">
    <source>
        <dbReference type="ARBA" id="ARBA00023457"/>
    </source>
</evidence>
<dbReference type="InterPro" id="IPR040523">
    <property type="entry name" value="AsnC_trans_reg2"/>
</dbReference>
<dbReference type="STRING" id="584708.Apau_1154"/>
<dbReference type="InterPro" id="IPR053953">
    <property type="entry name" value="NirdL-like_HTH"/>
</dbReference>
<dbReference type="PaxDb" id="584708-Apau_1154"/>
<dbReference type="EMBL" id="CM001022">
    <property type="protein sequence ID" value="EFQ23580.1"/>
    <property type="molecule type" value="Genomic_DNA"/>
</dbReference>
<name>E3CXX0_9BACT</name>
<evidence type="ECO:0000256" key="5">
    <source>
        <dbReference type="ARBA" id="ARBA00048470"/>
    </source>
</evidence>
<dbReference type="HOGENOM" id="CLU_049427_0_0_0"/>
<protein>
    <recommendedName>
        <fullName evidence="4">siroheme decarboxylase</fullName>
        <ecNumber evidence="4">4.1.1.111</ecNumber>
    </recommendedName>
</protein>
<comment type="catalytic activity">
    <reaction evidence="5">
        <text>siroheme + 2 H(+) = 12,18-didecarboxysiroheme + 2 CO2</text>
        <dbReference type="Rhea" id="RHEA:19093"/>
        <dbReference type="ChEBI" id="CHEBI:15378"/>
        <dbReference type="ChEBI" id="CHEBI:16526"/>
        <dbReference type="ChEBI" id="CHEBI:60052"/>
        <dbReference type="ChEBI" id="CHEBI:140497"/>
        <dbReference type="EC" id="4.1.1.111"/>
    </reaction>
</comment>
<dbReference type="PANTHER" id="PTHR43413:SF1">
    <property type="entry name" value="SIROHEME DECARBOXYLASE NIRL SUBUNIT"/>
    <property type="match status" value="1"/>
</dbReference>
<dbReference type="Gene3D" id="3.30.70.3460">
    <property type="match status" value="2"/>
</dbReference>
<dbReference type="EC" id="4.1.1.111" evidence="4"/>
<evidence type="ECO:0000256" key="1">
    <source>
        <dbReference type="ARBA" id="ARBA00023239"/>
    </source>
</evidence>
<evidence type="ECO:0000256" key="2">
    <source>
        <dbReference type="ARBA" id="ARBA00023444"/>
    </source>
</evidence>
<evidence type="ECO:0000256" key="4">
    <source>
        <dbReference type="ARBA" id="ARBA00023471"/>
    </source>
</evidence>
<feature type="domain" description="Siroheme decarboxylase AsnC-like ligand binding" evidence="6">
    <location>
        <begin position="62"/>
        <end position="141"/>
    </location>
</feature>
<feature type="domain" description="Siroheme decarboxylase AsnC-like ligand binding" evidence="6">
    <location>
        <begin position="230"/>
        <end position="313"/>
    </location>
</feature>
<evidence type="ECO:0000313" key="8">
    <source>
        <dbReference type="EMBL" id="EFQ23580.1"/>
    </source>
</evidence>
<feature type="domain" description="Siroheme decarboxylase NirL-like HTH" evidence="7">
    <location>
        <begin position="11"/>
        <end position="44"/>
    </location>
</feature>
<organism evidence="8 9">
    <name type="scientific">Aminomonas paucivorans DSM 12260</name>
    <dbReference type="NCBI Taxonomy" id="584708"/>
    <lineage>
        <taxon>Bacteria</taxon>
        <taxon>Thermotogati</taxon>
        <taxon>Synergistota</taxon>
        <taxon>Synergistia</taxon>
        <taxon>Synergistales</taxon>
        <taxon>Synergistaceae</taxon>
        <taxon>Aminomonas</taxon>
    </lineage>
</organism>
<reference evidence="8 9" key="1">
    <citation type="journal article" date="2010" name="Stand. Genomic Sci.">
        <title>Non-contiguous finished genome sequence of Aminomonas paucivorans type strain (GLU-3).</title>
        <authorList>
            <person name="Pitluck S."/>
            <person name="Yasawong M."/>
            <person name="Held B."/>
            <person name="Lapidus A."/>
            <person name="Nolan M."/>
            <person name="Copeland A."/>
            <person name="Lucas S."/>
            <person name="Del Rio T.G."/>
            <person name="Tice H."/>
            <person name="Cheng J.F."/>
            <person name="Chertkov O."/>
            <person name="Goodwin L."/>
            <person name="Tapia R."/>
            <person name="Han C."/>
            <person name="Liolios K."/>
            <person name="Ivanova N."/>
            <person name="Mavromatis K."/>
            <person name="Ovchinnikova G."/>
            <person name="Pati A."/>
            <person name="Chen A."/>
            <person name="Palaniappan K."/>
            <person name="Land M."/>
            <person name="Hauser L."/>
            <person name="Chang Y.J."/>
            <person name="Jeffries C.D."/>
            <person name="Pukall R."/>
            <person name="Spring S."/>
            <person name="Rohde M."/>
            <person name="Sikorski J."/>
            <person name="Goker M."/>
            <person name="Woyke T."/>
            <person name="Bristow J."/>
            <person name="Eisen J.A."/>
            <person name="Markowitz V."/>
            <person name="Hugenholtz P."/>
            <person name="Kyrpides N.C."/>
            <person name="Klenk H.P."/>
        </authorList>
    </citation>
    <scope>NUCLEOTIDE SEQUENCE [LARGE SCALE GENOMIC DNA]</scope>
    <source>
        <strain evidence="8 9">DSM 12260</strain>
    </source>
</reference>
<gene>
    <name evidence="8" type="ORF">Apau_1154</name>
</gene>
<evidence type="ECO:0000259" key="6">
    <source>
        <dbReference type="Pfam" id="PF17805"/>
    </source>
</evidence>
<dbReference type="PANTHER" id="PTHR43413">
    <property type="entry name" value="TRANSCRIPTIONAL REGULATOR, ASNC FAMILY"/>
    <property type="match status" value="1"/>
</dbReference>
<accession>E3CXX0</accession>